<proteinExistence type="predicted"/>
<sequence>MSKDYTPFANRLRKMAKHYDKWARRKELEAYRIYDADLDDFPITIDRYDDQLYVAVYHRPGEDWSEDEWQDRKLAYRDIITETLSISKDQVFFKLRKRQSGSKQYEKLSIAQREFTMVENGLGFIVNLTDYLDTGLFLDHRKLRMMVAQEAKDKVVLNLFAYTCAFGVFAAAGGARRVDNVELSNTYLEWGERNFKINELADEGHRFIRHDVVHWLEKHKIPNYGLIILNPPTFANSKMMRESIDVQRDHARMINLCMHLLQPGGKLFFSTSSRKFKFDEAAIEGASSIKEITRQTLPQDFRKRNLHKCWLLERGEQELAPRIIEPEYG</sequence>
<protein>
    <submittedName>
        <fullName evidence="5">23S rRNA (Cytosine1962-C5)-methyltransferase</fullName>
    </submittedName>
</protein>
<dbReference type="GO" id="GO:0032259">
    <property type="term" value="P:methylation"/>
    <property type="evidence" value="ECO:0007669"/>
    <property type="project" value="UniProtKB-KW"/>
</dbReference>
<evidence type="ECO:0000259" key="4">
    <source>
        <dbReference type="Pfam" id="PF10672"/>
    </source>
</evidence>
<dbReference type="InterPro" id="IPR019614">
    <property type="entry name" value="SAM-dep_methyl-trfase"/>
</dbReference>
<dbReference type="OrthoDB" id="9805492at2"/>
<dbReference type="AlphaFoldDB" id="A0A1H9JD14"/>
<gene>
    <name evidence="5" type="ORF">SAMN05444359_11712</name>
</gene>
<evidence type="ECO:0000256" key="3">
    <source>
        <dbReference type="ARBA" id="ARBA00022691"/>
    </source>
</evidence>
<name>A0A1H9JD14_9BACT</name>
<keyword evidence="2 5" id="KW-0808">Transferase</keyword>
<dbReference type="GO" id="GO:0008168">
    <property type="term" value="F:methyltransferase activity"/>
    <property type="evidence" value="ECO:0007669"/>
    <property type="project" value="UniProtKB-KW"/>
</dbReference>
<evidence type="ECO:0000256" key="1">
    <source>
        <dbReference type="ARBA" id="ARBA00022603"/>
    </source>
</evidence>
<dbReference type="PANTHER" id="PTHR43042:SF3">
    <property type="entry name" value="RIBOSOMAL RNA LARGE SUBUNIT METHYLTRANSFERASE YWBD-RELATED"/>
    <property type="match status" value="1"/>
</dbReference>
<dbReference type="PANTHER" id="PTHR43042">
    <property type="entry name" value="SAM-DEPENDENT METHYLTRANSFERASE"/>
    <property type="match status" value="1"/>
</dbReference>
<dbReference type="Pfam" id="PF10672">
    <property type="entry name" value="Methyltrans_SAM"/>
    <property type="match status" value="1"/>
</dbReference>
<dbReference type="SUPFAM" id="SSF53335">
    <property type="entry name" value="S-adenosyl-L-methionine-dependent methyltransferases"/>
    <property type="match status" value="1"/>
</dbReference>
<reference evidence="6" key="1">
    <citation type="submission" date="2016-10" db="EMBL/GenBank/DDBJ databases">
        <authorList>
            <person name="Varghese N."/>
            <person name="Submissions S."/>
        </authorList>
    </citation>
    <scope>NUCLEOTIDE SEQUENCE [LARGE SCALE GENOMIC DNA]</scope>
    <source>
        <strain evidence="6">DSM 24740</strain>
    </source>
</reference>
<dbReference type="Proteomes" id="UP000199021">
    <property type="component" value="Unassembled WGS sequence"/>
</dbReference>
<dbReference type="Gene3D" id="3.30.750.80">
    <property type="entry name" value="RNA methyltransferase domain (HRMD) like"/>
    <property type="match status" value="1"/>
</dbReference>
<dbReference type="InterPro" id="IPR029063">
    <property type="entry name" value="SAM-dependent_MTases_sf"/>
</dbReference>
<keyword evidence="1 5" id="KW-0489">Methyltransferase</keyword>
<dbReference type="Gene3D" id="3.40.50.150">
    <property type="entry name" value="Vaccinia Virus protein VP39"/>
    <property type="match status" value="1"/>
</dbReference>
<keyword evidence="6" id="KW-1185">Reference proteome</keyword>
<dbReference type="RefSeq" id="WP_090170003.1">
    <property type="nucleotide sequence ID" value="NZ_FOFB01000017.1"/>
</dbReference>
<evidence type="ECO:0000313" key="6">
    <source>
        <dbReference type="Proteomes" id="UP000199021"/>
    </source>
</evidence>
<organism evidence="5 6">
    <name type="scientific">Neolewinella agarilytica</name>
    <dbReference type="NCBI Taxonomy" id="478744"/>
    <lineage>
        <taxon>Bacteria</taxon>
        <taxon>Pseudomonadati</taxon>
        <taxon>Bacteroidota</taxon>
        <taxon>Saprospiria</taxon>
        <taxon>Saprospirales</taxon>
        <taxon>Lewinellaceae</taxon>
        <taxon>Neolewinella</taxon>
    </lineage>
</organism>
<accession>A0A1H9JD14</accession>
<dbReference type="STRING" id="478744.SAMN05444359_11712"/>
<evidence type="ECO:0000313" key="5">
    <source>
        <dbReference type="EMBL" id="SEQ84740.1"/>
    </source>
</evidence>
<dbReference type="EMBL" id="FOFB01000017">
    <property type="protein sequence ID" value="SEQ84740.1"/>
    <property type="molecule type" value="Genomic_DNA"/>
</dbReference>
<dbReference type="InParanoid" id="A0A1H9JD14"/>
<evidence type="ECO:0000256" key="2">
    <source>
        <dbReference type="ARBA" id="ARBA00022679"/>
    </source>
</evidence>
<keyword evidence="3" id="KW-0949">S-adenosyl-L-methionine</keyword>
<feature type="domain" description="S-adenosylmethionine-dependent methyltransferase" evidence="4">
    <location>
        <begin position="44"/>
        <end position="300"/>
    </location>
</feature>